<accession>A0AAW1D7C8</accession>
<gene>
    <name evidence="5" type="ORF">O3M35_009188</name>
</gene>
<reference evidence="5 6" key="1">
    <citation type="submission" date="2022-12" db="EMBL/GenBank/DDBJ databases">
        <title>Chromosome-level genome assembly of true bugs.</title>
        <authorList>
            <person name="Ma L."/>
            <person name="Li H."/>
        </authorList>
    </citation>
    <scope>NUCLEOTIDE SEQUENCE [LARGE SCALE GENOMIC DNA]</scope>
    <source>
        <strain evidence="5">Lab_2022b</strain>
    </source>
</reference>
<dbReference type="EMBL" id="JAPXFL010000006">
    <property type="protein sequence ID" value="KAK9505038.1"/>
    <property type="molecule type" value="Genomic_DNA"/>
</dbReference>
<comment type="subcellular location">
    <subcellularLocation>
        <location evidence="1">Nucleus</location>
    </subcellularLocation>
</comment>
<evidence type="ECO:0000259" key="4">
    <source>
        <dbReference type="PROSITE" id="PS50097"/>
    </source>
</evidence>
<organism evidence="5 6">
    <name type="scientific">Rhynocoris fuscipes</name>
    <dbReference type="NCBI Taxonomy" id="488301"/>
    <lineage>
        <taxon>Eukaryota</taxon>
        <taxon>Metazoa</taxon>
        <taxon>Ecdysozoa</taxon>
        <taxon>Arthropoda</taxon>
        <taxon>Hexapoda</taxon>
        <taxon>Insecta</taxon>
        <taxon>Pterygota</taxon>
        <taxon>Neoptera</taxon>
        <taxon>Paraneoptera</taxon>
        <taxon>Hemiptera</taxon>
        <taxon>Heteroptera</taxon>
        <taxon>Panheteroptera</taxon>
        <taxon>Cimicomorpha</taxon>
        <taxon>Reduviidae</taxon>
        <taxon>Harpactorinae</taxon>
        <taxon>Harpactorini</taxon>
        <taxon>Rhynocoris</taxon>
    </lineage>
</organism>
<feature type="compositionally biased region" description="Basic and acidic residues" evidence="3">
    <location>
        <begin position="407"/>
        <end position="417"/>
    </location>
</feature>
<dbReference type="Gene3D" id="3.30.710.10">
    <property type="entry name" value="Potassium Channel Kv1.1, Chain A"/>
    <property type="match status" value="1"/>
</dbReference>
<sequence length="438" mass="48573">MEPEFCLRWNNHKSNLTDVLSKFLEKESLVDVTLAVSCDNDDFKTFKAHQAILSACSPYFEKLFLQNQHPHPIIFLRDVTAVEMQVLLHFMYNGEANVKQDELGGILKTATALQIRGLADSREGPKGDDSLYEPSSKPRPCSPNERRKRKMSSGSEQAGTSFQQSASDKYSPEPQASYNSLPPPSKYPHVSSPEAGQDPLIPVIKHEVIHQDDESLDDQQHMTNTEVLETVGEATMLRGYLARNKVDSPKPLLAPAHTRFKQRPHEISVIQSLGGKVGGNTGAGCGSGNSASGSTCVTSMTTAVTPFSISYSAPTVSIPTTFTTASNVTVPSQATPRKGGRFRPGWLDNFYWLQYDEQQNTMFCKFCRKWSGSVPEMRTSFVEGNCNFRLEIVNHHDRCKSHQLCMAKEKDSSDKTPTDLTTSDSNRNKSPQQPPPPE</sequence>
<protein>
    <recommendedName>
        <fullName evidence="4">BTB domain-containing protein</fullName>
    </recommendedName>
</protein>
<dbReference type="AlphaFoldDB" id="A0AAW1D7C8"/>
<dbReference type="PANTHER" id="PTHR23110">
    <property type="entry name" value="BTB DOMAIN TRANSCRIPTION FACTOR"/>
    <property type="match status" value="1"/>
</dbReference>
<feature type="compositionally biased region" description="Polar residues" evidence="3">
    <location>
        <begin position="418"/>
        <end position="431"/>
    </location>
</feature>
<dbReference type="InterPro" id="IPR051095">
    <property type="entry name" value="Dros_DevTransReg"/>
</dbReference>
<dbReference type="Pfam" id="PF25431">
    <property type="entry name" value="zf-C17orf113"/>
    <property type="match status" value="1"/>
</dbReference>
<comment type="caution">
    <text evidence="5">The sequence shown here is derived from an EMBL/GenBank/DDBJ whole genome shotgun (WGS) entry which is preliminary data.</text>
</comment>
<dbReference type="CDD" id="cd18315">
    <property type="entry name" value="BTB_POZ_BAB-like"/>
    <property type="match status" value="1"/>
</dbReference>
<dbReference type="Pfam" id="PF00651">
    <property type="entry name" value="BTB"/>
    <property type="match status" value="1"/>
</dbReference>
<dbReference type="SMART" id="SM00597">
    <property type="entry name" value="ZnF_TTF"/>
    <property type="match status" value="1"/>
</dbReference>
<evidence type="ECO:0000313" key="6">
    <source>
        <dbReference type="Proteomes" id="UP001461498"/>
    </source>
</evidence>
<evidence type="ECO:0000256" key="3">
    <source>
        <dbReference type="SAM" id="MobiDB-lite"/>
    </source>
</evidence>
<feature type="region of interest" description="Disordered" evidence="3">
    <location>
        <begin position="406"/>
        <end position="438"/>
    </location>
</feature>
<dbReference type="InterPro" id="IPR000210">
    <property type="entry name" value="BTB/POZ_dom"/>
</dbReference>
<evidence type="ECO:0000256" key="2">
    <source>
        <dbReference type="ARBA" id="ARBA00023242"/>
    </source>
</evidence>
<evidence type="ECO:0000313" key="5">
    <source>
        <dbReference type="EMBL" id="KAK9505038.1"/>
    </source>
</evidence>
<dbReference type="SMART" id="SM00225">
    <property type="entry name" value="BTB"/>
    <property type="match status" value="1"/>
</dbReference>
<feature type="region of interest" description="Disordered" evidence="3">
    <location>
        <begin position="118"/>
        <end position="197"/>
    </location>
</feature>
<dbReference type="InterPro" id="IPR006580">
    <property type="entry name" value="Znf_TTF"/>
</dbReference>
<keyword evidence="6" id="KW-1185">Reference proteome</keyword>
<dbReference type="SUPFAM" id="SSF54695">
    <property type="entry name" value="POZ domain"/>
    <property type="match status" value="1"/>
</dbReference>
<feature type="domain" description="BTB" evidence="4">
    <location>
        <begin position="30"/>
        <end position="100"/>
    </location>
</feature>
<dbReference type="GO" id="GO:0006357">
    <property type="term" value="P:regulation of transcription by RNA polymerase II"/>
    <property type="evidence" value="ECO:0007669"/>
    <property type="project" value="TreeGrafter"/>
</dbReference>
<dbReference type="Proteomes" id="UP001461498">
    <property type="component" value="Unassembled WGS sequence"/>
</dbReference>
<dbReference type="GO" id="GO:0005634">
    <property type="term" value="C:nucleus"/>
    <property type="evidence" value="ECO:0007669"/>
    <property type="project" value="UniProtKB-SubCell"/>
</dbReference>
<feature type="compositionally biased region" description="Basic and acidic residues" evidence="3">
    <location>
        <begin position="119"/>
        <end position="129"/>
    </location>
</feature>
<feature type="compositionally biased region" description="Polar residues" evidence="3">
    <location>
        <begin position="152"/>
        <end position="180"/>
    </location>
</feature>
<dbReference type="InterPro" id="IPR011333">
    <property type="entry name" value="SKP1/BTB/POZ_sf"/>
</dbReference>
<evidence type="ECO:0000256" key="1">
    <source>
        <dbReference type="ARBA" id="ARBA00004123"/>
    </source>
</evidence>
<name>A0AAW1D7C8_9HEMI</name>
<proteinExistence type="predicted"/>
<dbReference type="PROSITE" id="PS50097">
    <property type="entry name" value="BTB"/>
    <property type="match status" value="1"/>
</dbReference>
<keyword evidence="2" id="KW-0539">Nucleus</keyword>
<dbReference type="PANTHER" id="PTHR23110:SF107">
    <property type="entry name" value="SEX DETERMINATION PROTEIN FRUITLESS"/>
    <property type="match status" value="1"/>
</dbReference>
<dbReference type="InterPro" id="IPR057456">
    <property type="entry name" value="Znf_C17orf113"/>
</dbReference>